<feature type="compositionally biased region" description="Low complexity" evidence="34">
    <location>
        <begin position="187"/>
        <end position="199"/>
    </location>
</feature>
<dbReference type="SUPFAM" id="SSF54768">
    <property type="entry name" value="dsRNA-binding domain-like"/>
    <property type="match status" value="2"/>
</dbReference>
<dbReference type="RefSeq" id="XP_014421573.1">
    <property type="nucleotide sequence ID" value="XM_014566087.2"/>
</dbReference>
<organism evidence="37 39">
    <name type="scientific">Camelus ferus</name>
    <name type="common">Wild bactrian camel</name>
    <name type="synonym">Camelus bactrianus ferus</name>
    <dbReference type="NCBI Taxonomy" id="419612"/>
    <lineage>
        <taxon>Eukaryota</taxon>
        <taxon>Metazoa</taxon>
        <taxon>Chordata</taxon>
        <taxon>Craniata</taxon>
        <taxon>Vertebrata</taxon>
        <taxon>Euteleostomi</taxon>
        <taxon>Mammalia</taxon>
        <taxon>Eutheria</taxon>
        <taxon>Laurasiatheria</taxon>
        <taxon>Artiodactyla</taxon>
        <taxon>Tylopoda</taxon>
        <taxon>Camelidae</taxon>
        <taxon>Camelus</taxon>
    </lineage>
</organism>
<dbReference type="FunFam" id="1.10.510.10:FF:000251">
    <property type="entry name" value="eukaryotic translation initiation factor 2-alpha kinase 3"/>
    <property type="match status" value="1"/>
</dbReference>
<evidence type="ECO:0000256" key="9">
    <source>
        <dbReference type="ARBA" id="ARBA00022588"/>
    </source>
</evidence>
<evidence type="ECO:0000256" key="5">
    <source>
        <dbReference type="ARBA" id="ARBA00022490"/>
    </source>
</evidence>
<keyword evidence="6" id="KW-1017">Isopeptide bond</keyword>
<keyword evidence="23" id="KW-0539">Nucleus</keyword>
<evidence type="ECO:0000256" key="30">
    <source>
        <dbReference type="ARBA" id="ARBA00076429"/>
    </source>
</evidence>
<evidence type="ECO:0000256" key="13">
    <source>
        <dbReference type="ARBA" id="ARBA00022777"/>
    </source>
</evidence>
<feature type="region of interest" description="Disordered" evidence="34">
    <location>
        <begin position="168"/>
        <end position="222"/>
    </location>
</feature>
<evidence type="ECO:0000256" key="26">
    <source>
        <dbReference type="ARBA" id="ARBA00048679"/>
    </source>
</evidence>
<dbReference type="InterPro" id="IPR000719">
    <property type="entry name" value="Prot_kinase_dom"/>
</dbReference>
<gene>
    <name evidence="38 39" type="primary">EIF2AK2</name>
</gene>
<keyword evidence="14 33" id="KW-0067">ATP-binding</keyword>
<keyword evidence="12 33" id="KW-0547">Nucleotide-binding</keyword>
<dbReference type="SUPFAM" id="SSF56112">
    <property type="entry name" value="Protein kinase-like (PK-like)"/>
    <property type="match status" value="1"/>
</dbReference>
<feature type="compositionally biased region" description="Basic and acidic residues" evidence="34">
    <location>
        <begin position="204"/>
        <end position="215"/>
    </location>
</feature>
<dbReference type="GO" id="GO:0003725">
    <property type="term" value="F:double-stranded RNA binding"/>
    <property type="evidence" value="ECO:0007669"/>
    <property type="project" value="InterPro"/>
</dbReference>
<evidence type="ECO:0000256" key="31">
    <source>
        <dbReference type="ARBA" id="ARBA00078605"/>
    </source>
</evidence>
<keyword evidence="15" id="KW-0832">Ubl conjugation</keyword>
<evidence type="ECO:0000256" key="10">
    <source>
        <dbReference type="ARBA" id="ARBA00022679"/>
    </source>
</evidence>
<dbReference type="GO" id="GO:0005634">
    <property type="term" value="C:nucleus"/>
    <property type="evidence" value="ECO:0007669"/>
    <property type="project" value="UniProtKB-SubCell"/>
</dbReference>
<dbReference type="CDD" id="cd19904">
    <property type="entry name" value="DSRM_EIF2AK2_rpt2"/>
    <property type="match status" value="1"/>
</dbReference>
<keyword evidence="37" id="KW-1185">Reference proteome</keyword>
<dbReference type="CTD" id="5610"/>
<keyword evidence="16" id="KW-0391">Immunity</keyword>
<evidence type="ECO:0000256" key="3">
    <source>
        <dbReference type="ARBA" id="ARBA00011903"/>
    </source>
</evidence>
<evidence type="ECO:0000256" key="23">
    <source>
        <dbReference type="ARBA" id="ARBA00023242"/>
    </source>
</evidence>
<dbReference type="InterPro" id="IPR008271">
    <property type="entry name" value="Ser/Thr_kinase_AS"/>
</dbReference>
<dbReference type="Pfam" id="PF00069">
    <property type="entry name" value="Pkinase"/>
    <property type="match status" value="1"/>
</dbReference>
<keyword evidence="19" id="KW-0805">Transcription regulation</keyword>
<evidence type="ECO:0000256" key="22">
    <source>
        <dbReference type="ARBA" id="ARBA00023163"/>
    </source>
</evidence>
<dbReference type="GO" id="GO:0045087">
    <property type="term" value="P:innate immune response"/>
    <property type="evidence" value="ECO:0007669"/>
    <property type="project" value="UniProtKB-KW"/>
</dbReference>
<dbReference type="GO" id="GO:0004715">
    <property type="term" value="F:non-membrane spanning protein tyrosine kinase activity"/>
    <property type="evidence" value="ECO:0007669"/>
    <property type="project" value="UniProtKB-EC"/>
</dbReference>
<evidence type="ECO:0000256" key="16">
    <source>
        <dbReference type="ARBA" id="ARBA00022859"/>
    </source>
</evidence>
<dbReference type="SMART" id="SM00220">
    <property type="entry name" value="S_TKc"/>
    <property type="match status" value="1"/>
</dbReference>
<dbReference type="InterPro" id="IPR017441">
    <property type="entry name" value="Protein_kinase_ATP_BS"/>
</dbReference>
<evidence type="ECO:0000256" key="32">
    <source>
        <dbReference type="PROSITE-ProRule" id="PRU00266"/>
    </source>
</evidence>
<keyword evidence="11" id="KW-0677">Repeat</keyword>
<dbReference type="GO" id="GO:0005524">
    <property type="term" value="F:ATP binding"/>
    <property type="evidence" value="ECO:0007669"/>
    <property type="project" value="UniProtKB-UniRule"/>
</dbReference>
<sequence>MASGRSPCFYIEELNKYQQRNNAVLRYCELSRTGPPHNSRFTYQVIIDEKEFPKAEGRSKKEAKNAAARLAFEIINKEHKTINPSSTNRSEGPPIENYIGRVNTIAQKNNLSVNYEECESREDGPERFHYKCKIGQNEYGIGVGSTKQDAKQLAAKLAYDQIQSEGLMKADSPSSGSFHTLPGDTKSSSSATSTSPSESTSEDGSERNDNSDRVNRSFLSPLNHFRNNSRKVQRFLAPTFDSPVKKEENQYSVDSRFVSDFTEVEPIGSGGFGQVFKAKHRIDKKTYVIKRVKYDSEKVEREVKALATLNHVNIVHYHSCWDGYDYDPEKSINTSRSKTRCLFIQMEYCDKGTLEQWIDSRRGKKPNKRLALEFFEKITAGVHYIHSNQLIHRDLKPSNIFLVDTNQIKIGDFGLVTSLKNDNMRTTEKGTKRYMSPEQDSSEDYGNEVDIFPLGLILAELLYICPTFLETVKMFENLRDGIFLDVFDNKEKDLLQKLLSKEPKKRPDTSEILKTLKEWNNVTEEKKRNTY</sequence>
<evidence type="ECO:0000256" key="28">
    <source>
        <dbReference type="ARBA" id="ARBA00075411"/>
    </source>
</evidence>
<evidence type="ECO:0000256" key="27">
    <source>
        <dbReference type="ARBA" id="ARBA00068989"/>
    </source>
</evidence>
<keyword evidence="21" id="KW-0829">Tyrosine-protein kinase</keyword>
<evidence type="ECO:0000256" key="21">
    <source>
        <dbReference type="ARBA" id="ARBA00023137"/>
    </source>
</evidence>
<feature type="binding site" evidence="33">
    <location>
        <position position="290"/>
    </location>
    <ligand>
        <name>ATP</name>
        <dbReference type="ChEBI" id="CHEBI:30616"/>
    </ligand>
</feature>
<evidence type="ECO:0000256" key="11">
    <source>
        <dbReference type="ARBA" id="ARBA00022737"/>
    </source>
</evidence>
<dbReference type="RefSeq" id="XP_032353242.1">
    <property type="nucleotide sequence ID" value="XM_032497351.1"/>
</dbReference>
<comment type="catalytic activity">
    <reaction evidence="26">
        <text>L-seryl-[protein] + ATP = O-phospho-L-seryl-[protein] + ADP + H(+)</text>
        <dbReference type="Rhea" id="RHEA:17989"/>
        <dbReference type="Rhea" id="RHEA-COMP:9863"/>
        <dbReference type="Rhea" id="RHEA-COMP:11604"/>
        <dbReference type="ChEBI" id="CHEBI:15378"/>
        <dbReference type="ChEBI" id="CHEBI:29999"/>
        <dbReference type="ChEBI" id="CHEBI:30616"/>
        <dbReference type="ChEBI" id="CHEBI:83421"/>
        <dbReference type="ChEBI" id="CHEBI:456216"/>
        <dbReference type="EC" id="2.7.11.1"/>
    </reaction>
</comment>
<evidence type="ECO:0000256" key="8">
    <source>
        <dbReference type="ARBA" id="ARBA00022553"/>
    </source>
</evidence>
<evidence type="ECO:0000256" key="34">
    <source>
        <dbReference type="SAM" id="MobiDB-lite"/>
    </source>
</evidence>
<keyword evidence="10" id="KW-0808">Transferase</keyword>
<evidence type="ECO:0000256" key="12">
    <source>
        <dbReference type="ARBA" id="ARBA00022741"/>
    </source>
</evidence>
<dbReference type="CDD" id="cd19903">
    <property type="entry name" value="DSRM_EIF2AK2_rpt1"/>
    <property type="match status" value="1"/>
</dbReference>
<keyword evidence="8" id="KW-0597">Phosphoprotein</keyword>
<keyword evidence="13 38" id="KW-0418">Kinase</keyword>
<dbReference type="KEGG" id="cfr:102517994"/>
<keyword evidence="5" id="KW-0963">Cytoplasm</keyword>
<protein>
    <recommendedName>
        <fullName evidence="27">Interferon-induced, double-stranded RNA-activated protein kinase</fullName>
        <ecNumber evidence="3">2.7.10.2</ecNumber>
        <ecNumber evidence="4">2.7.11.1</ecNumber>
    </recommendedName>
    <alternativeName>
        <fullName evidence="30">Eukaryotic translation initiation factor 2-alpha kinase 2</fullName>
    </alternativeName>
    <alternativeName>
        <fullName evidence="31">Interferon-inducible RNA-dependent protein kinase</fullName>
    </alternativeName>
    <alternativeName>
        <fullName evidence="28">Protein kinase RNA-activated</fullName>
    </alternativeName>
    <alternativeName>
        <fullName evidence="29">Tyrosine-protein kinase EIF2AK2</fullName>
    </alternativeName>
</protein>
<dbReference type="Gene3D" id="1.10.510.10">
    <property type="entry name" value="Transferase(Phosphotransferase) domain 1"/>
    <property type="match status" value="1"/>
</dbReference>
<dbReference type="GO" id="GO:0048471">
    <property type="term" value="C:perinuclear region of cytoplasm"/>
    <property type="evidence" value="ECO:0007669"/>
    <property type="project" value="UniProtKB-SubCell"/>
</dbReference>
<dbReference type="InterPro" id="IPR044453">
    <property type="entry name" value="EIF2AK2_DSRM_2"/>
</dbReference>
<keyword evidence="7" id="KW-0723">Serine/threonine-protein kinase</keyword>
<evidence type="ECO:0000256" key="15">
    <source>
        <dbReference type="ARBA" id="ARBA00022843"/>
    </source>
</evidence>
<dbReference type="InterPro" id="IPR011009">
    <property type="entry name" value="Kinase-like_dom_sf"/>
</dbReference>
<dbReference type="InterPro" id="IPR014720">
    <property type="entry name" value="dsRBD_dom"/>
</dbReference>
<dbReference type="Gene3D" id="3.30.200.20">
    <property type="entry name" value="Phosphorylase Kinase, domain 1"/>
    <property type="match status" value="1"/>
</dbReference>
<dbReference type="Proteomes" id="UP000694856">
    <property type="component" value="Chromosome 15"/>
</dbReference>
<dbReference type="PANTHER" id="PTHR11042">
    <property type="entry name" value="EUKARYOTIC TRANSLATION INITIATION FACTOR 2-ALPHA KINASE EIF2-ALPHA KINASE -RELATED"/>
    <property type="match status" value="1"/>
</dbReference>
<dbReference type="SMART" id="SM00358">
    <property type="entry name" value="DSRM"/>
    <property type="match status" value="2"/>
</dbReference>
<evidence type="ECO:0000256" key="29">
    <source>
        <dbReference type="ARBA" id="ARBA00076023"/>
    </source>
</evidence>
<keyword evidence="20" id="KW-0051">Antiviral defense</keyword>
<comment type="catalytic activity">
    <reaction evidence="25">
        <text>L-threonyl-[protein] + ATP = O-phospho-L-threonyl-[protein] + ADP + H(+)</text>
        <dbReference type="Rhea" id="RHEA:46608"/>
        <dbReference type="Rhea" id="RHEA-COMP:11060"/>
        <dbReference type="Rhea" id="RHEA-COMP:11605"/>
        <dbReference type="ChEBI" id="CHEBI:15378"/>
        <dbReference type="ChEBI" id="CHEBI:30013"/>
        <dbReference type="ChEBI" id="CHEBI:30616"/>
        <dbReference type="ChEBI" id="CHEBI:61977"/>
        <dbReference type="ChEBI" id="CHEBI:456216"/>
        <dbReference type="EC" id="2.7.11.1"/>
    </reaction>
</comment>
<keyword evidence="22" id="KW-0804">Transcription</keyword>
<evidence type="ECO:0000256" key="4">
    <source>
        <dbReference type="ARBA" id="ARBA00012513"/>
    </source>
</evidence>
<feature type="domain" description="DRBM" evidence="36">
    <location>
        <begin position="9"/>
        <end position="77"/>
    </location>
</feature>
<evidence type="ECO:0000313" key="37">
    <source>
        <dbReference type="Proteomes" id="UP000694856"/>
    </source>
</evidence>
<feature type="domain" description="DRBM" evidence="36">
    <location>
        <begin position="97"/>
        <end position="164"/>
    </location>
</feature>
<evidence type="ECO:0000313" key="39">
    <source>
        <dbReference type="RefSeq" id="XP_032353242.1"/>
    </source>
</evidence>
<dbReference type="FunFam" id="3.30.200.20:FF:000536">
    <property type="entry name" value="Eukaryotic translation initiation factor 2-alpha kinase 2"/>
    <property type="match status" value="1"/>
</dbReference>
<name>A0A8B8UFY5_CAMFR</name>
<evidence type="ECO:0000259" key="35">
    <source>
        <dbReference type="PROSITE" id="PS50011"/>
    </source>
</evidence>
<feature type="domain" description="Protein kinase" evidence="35">
    <location>
        <begin position="261"/>
        <end position="520"/>
    </location>
</feature>
<proteinExistence type="inferred from homology"/>
<dbReference type="FunFam" id="3.30.160.20:FF:000045">
    <property type="entry name" value="Eukaryotic translation initiation factor 2-alpha kinase 2"/>
    <property type="match status" value="1"/>
</dbReference>
<dbReference type="GO" id="GO:0051607">
    <property type="term" value="P:defense response to virus"/>
    <property type="evidence" value="ECO:0007669"/>
    <property type="project" value="UniProtKB-KW"/>
</dbReference>
<evidence type="ECO:0000256" key="17">
    <source>
        <dbReference type="ARBA" id="ARBA00022884"/>
    </source>
</evidence>
<reference evidence="38 39" key="1">
    <citation type="submission" date="2025-04" db="UniProtKB">
        <authorList>
            <consortium name="RefSeq"/>
        </authorList>
    </citation>
    <scope>IDENTIFICATION</scope>
    <source>
        <tissue evidence="38 39">Ear skin</tissue>
    </source>
</reference>
<dbReference type="PANTHER" id="PTHR11042:SF163">
    <property type="entry name" value="INTERFERON-INDUCED, DOUBLE-STRANDED RNA-ACTIVATED PROTEIN KINASE"/>
    <property type="match status" value="1"/>
</dbReference>
<dbReference type="PROSITE" id="PS00107">
    <property type="entry name" value="PROTEIN_KINASE_ATP"/>
    <property type="match status" value="1"/>
</dbReference>
<dbReference type="InterPro" id="IPR044452">
    <property type="entry name" value="EIF2AK2_DSRM_1"/>
</dbReference>
<keyword evidence="18" id="KW-0007">Acetylation</keyword>
<evidence type="ECO:0000313" key="38">
    <source>
        <dbReference type="RefSeq" id="XP_014421573.1"/>
    </source>
</evidence>
<dbReference type="PROSITE" id="PS50011">
    <property type="entry name" value="PROTEIN_KINASE_DOM"/>
    <property type="match status" value="1"/>
</dbReference>
<dbReference type="Gene3D" id="3.30.160.20">
    <property type="match status" value="2"/>
</dbReference>
<evidence type="ECO:0000256" key="33">
    <source>
        <dbReference type="PROSITE-ProRule" id="PRU10141"/>
    </source>
</evidence>
<dbReference type="Pfam" id="PF00035">
    <property type="entry name" value="dsrm"/>
    <property type="match status" value="2"/>
</dbReference>
<comment type="subcellular location">
    <subcellularLocation>
        <location evidence="2">Cytoplasm</location>
        <location evidence="2">Perinuclear region</location>
    </subcellularLocation>
    <subcellularLocation>
        <location evidence="1">Nucleus</location>
    </subcellularLocation>
</comment>
<evidence type="ECO:0000259" key="36">
    <source>
        <dbReference type="PROSITE" id="PS50137"/>
    </source>
</evidence>
<evidence type="ECO:0000256" key="24">
    <source>
        <dbReference type="ARBA" id="ARBA00037982"/>
    </source>
</evidence>
<keyword evidence="17 32" id="KW-0694">RNA-binding</keyword>
<dbReference type="PROSITE" id="PS50137">
    <property type="entry name" value="DS_RBD"/>
    <property type="match status" value="2"/>
</dbReference>
<evidence type="ECO:0000256" key="7">
    <source>
        <dbReference type="ARBA" id="ARBA00022527"/>
    </source>
</evidence>
<dbReference type="EC" id="2.7.11.1" evidence="4"/>
<dbReference type="GO" id="GO:0004694">
    <property type="term" value="F:eukaryotic translation initiation factor 2alpha kinase activity"/>
    <property type="evidence" value="ECO:0007669"/>
    <property type="project" value="TreeGrafter"/>
</dbReference>
<evidence type="ECO:0000256" key="20">
    <source>
        <dbReference type="ARBA" id="ARBA00023118"/>
    </source>
</evidence>
<evidence type="ECO:0000256" key="14">
    <source>
        <dbReference type="ARBA" id="ARBA00022840"/>
    </source>
</evidence>
<accession>A0A8B8UFY5</accession>
<dbReference type="GeneID" id="102517994"/>
<evidence type="ECO:0000256" key="19">
    <source>
        <dbReference type="ARBA" id="ARBA00023015"/>
    </source>
</evidence>
<dbReference type="PROSITE" id="PS00108">
    <property type="entry name" value="PROTEIN_KINASE_ST"/>
    <property type="match status" value="1"/>
</dbReference>
<keyword evidence="9" id="KW-0399">Innate immunity</keyword>
<dbReference type="EC" id="2.7.10.2" evidence="3"/>
<dbReference type="InterPro" id="IPR050339">
    <property type="entry name" value="CC_SR_Kinase"/>
</dbReference>
<comment type="similarity">
    <text evidence="24">Belongs to the protein kinase superfamily. Ser/Thr protein kinase family. GCN2 subfamily.</text>
</comment>
<evidence type="ECO:0000256" key="18">
    <source>
        <dbReference type="ARBA" id="ARBA00022990"/>
    </source>
</evidence>
<evidence type="ECO:0000256" key="1">
    <source>
        <dbReference type="ARBA" id="ARBA00004123"/>
    </source>
</evidence>
<dbReference type="AlphaFoldDB" id="A0A8B8UFY5"/>
<evidence type="ECO:0000256" key="2">
    <source>
        <dbReference type="ARBA" id="ARBA00004556"/>
    </source>
</evidence>
<evidence type="ECO:0000256" key="6">
    <source>
        <dbReference type="ARBA" id="ARBA00022499"/>
    </source>
</evidence>
<evidence type="ECO:0000256" key="25">
    <source>
        <dbReference type="ARBA" id="ARBA00047899"/>
    </source>
</evidence>